<proteinExistence type="predicted"/>
<feature type="compositionally biased region" description="Polar residues" evidence="1">
    <location>
        <begin position="49"/>
        <end position="62"/>
    </location>
</feature>
<evidence type="ECO:0000313" key="4">
    <source>
        <dbReference type="Proteomes" id="UP001147695"/>
    </source>
</evidence>
<name>A0A9W9QTZ0_PENBR</name>
<feature type="chain" id="PRO_5040911011" evidence="2">
    <location>
        <begin position="24"/>
        <end position="161"/>
    </location>
</feature>
<organism evidence="3 4">
    <name type="scientific">Penicillium brevicompactum</name>
    <dbReference type="NCBI Taxonomy" id="5074"/>
    <lineage>
        <taxon>Eukaryota</taxon>
        <taxon>Fungi</taxon>
        <taxon>Dikarya</taxon>
        <taxon>Ascomycota</taxon>
        <taxon>Pezizomycotina</taxon>
        <taxon>Eurotiomycetes</taxon>
        <taxon>Eurotiomycetidae</taxon>
        <taxon>Eurotiales</taxon>
        <taxon>Aspergillaceae</taxon>
        <taxon>Penicillium</taxon>
    </lineage>
</organism>
<gene>
    <name evidence="3" type="ORF">N7452_003684</name>
</gene>
<feature type="signal peptide" evidence="2">
    <location>
        <begin position="1"/>
        <end position="23"/>
    </location>
</feature>
<accession>A0A9W9QTZ0</accession>
<keyword evidence="2" id="KW-0732">Signal</keyword>
<evidence type="ECO:0000256" key="2">
    <source>
        <dbReference type="SAM" id="SignalP"/>
    </source>
</evidence>
<sequence length="161" mass="16975">MHYSKNTLIILAAAAMACATTHASATTNANLPADSNHNYFVDPTEPRIESTNQQSHTKPNMYTSSTTPVALSVPISTSITSSTTFTVMSIKARSTDSSEDSSADFTDDDGFAQGHPIKAFSGLASNNVVNENVEESASSIISAKGWSGLLALSLVVVFQCH</sequence>
<feature type="region of interest" description="Disordered" evidence="1">
    <location>
        <begin position="42"/>
        <end position="62"/>
    </location>
</feature>
<evidence type="ECO:0000313" key="3">
    <source>
        <dbReference type="EMBL" id="KAJ5345680.1"/>
    </source>
</evidence>
<dbReference type="Proteomes" id="UP001147695">
    <property type="component" value="Unassembled WGS sequence"/>
</dbReference>
<reference evidence="3" key="1">
    <citation type="submission" date="2022-12" db="EMBL/GenBank/DDBJ databases">
        <authorList>
            <person name="Petersen C."/>
        </authorList>
    </citation>
    <scope>NUCLEOTIDE SEQUENCE</scope>
    <source>
        <strain evidence="3">IBT 35673</strain>
    </source>
</reference>
<dbReference type="PROSITE" id="PS51257">
    <property type="entry name" value="PROKAR_LIPOPROTEIN"/>
    <property type="match status" value="1"/>
</dbReference>
<protein>
    <submittedName>
        <fullName evidence="3">Uncharacterized protein</fullName>
    </submittedName>
</protein>
<evidence type="ECO:0000256" key="1">
    <source>
        <dbReference type="SAM" id="MobiDB-lite"/>
    </source>
</evidence>
<comment type="caution">
    <text evidence="3">The sequence shown here is derived from an EMBL/GenBank/DDBJ whole genome shotgun (WGS) entry which is preliminary data.</text>
</comment>
<reference evidence="3" key="2">
    <citation type="journal article" date="2023" name="IMA Fungus">
        <title>Comparative genomic study of the Penicillium genus elucidates a diverse pangenome and 15 lateral gene transfer events.</title>
        <authorList>
            <person name="Petersen C."/>
            <person name="Sorensen T."/>
            <person name="Nielsen M.R."/>
            <person name="Sondergaard T.E."/>
            <person name="Sorensen J.L."/>
            <person name="Fitzpatrick D.A."/>
            <person name="Frisvad J.C."/>
            <person name="Nielsen K.L."/>
        </authorList>
    </citation>
    <scope>NUCLEOTIDE SEQUENCE</scope>
    <source>
        <strain evidence="3">IBT 35673</strain>
    </source>
</reference>
<dbReference type="AlphaFoldDB" id="A0A9W9QTZ0"/>
<dbReference type="EMBL" id="JAPZBQ010000002">
    <property type="protein sequence ID" value="KAJ5345680.1"/>
    <property type="molecule type" value="Genomic_DNA"/>
</dbReference>